<evidence type="ECO:0000313" key="5">
    <source>
        <dbReference type="EMBL" id="EDM75501.1"/>
    </source>
</evidence>
<accession>A6GF42</accession>
<dbReference type="PANTHER" id="PTHR42781:SF4">
    <property type="entry name" value="SPERMIDINE_PUTRESCINE IMPORT ATP-BINDING PROTEIN POTA"/>
    <property type="match status" value="1"/>
</dbReference>
<dbReference type="SMART" id="SM00382">
    <property type="entry name" value="AAA"/>
    <property type="match status" value="1"/>
</dbReference>
<evidence type="ECO:0000256" key="3">
    <source>
        <dbReference type="ARBA" id="ARBA00022840"/>
    </source>
</evidence>
<dbReference type="eggNOG" id="COG3842">
    <property type="taxonomic scope" value="Bacteria"/>
</dbReference>
<sequence>MSASHLDAELSLRRGDFGLSLAFTADAGATVALVGPNGAGKSTTLAALAGLLPLTEGHLRVGARTLEAPADATREPPQARDVGMCFQGQALFGHLSAVDNVAYGLRARGVARTQARAMAHSWLERLEVGGLAARRPAQLSGGQAQRVALARALITAPSLLLLDEPFAGLDARTHAEIRELLRRTLAEFEGVALLTSHDFRDVEALADEVLVLEHGALAQRGSPAAVAAEPATEHLRAMVDAR</sequence>
<dbReference type="PROSITE" id="PS50893">
    <property type="entry name" value="ABC_TRANSPORTER_2"/>
    <property type="match status" value="1"/>
</dbReference>
<dbReference type="EMBL" id="ABCS01000089">
    <property type="protein sequence ID" value="EDM75501.1"/>
    <property type="molecule type" value="Genomic_DNA"/>
</dbReference>
<evidence type="ECO:0000256" key="1">
    <source>
        <dbReference type="ARBA" id="ARBA00022448"/>
    </source>
</evidence>
<dbReference type="InterPro" id="IPR017871">
    <property type="entry name" value="ABC_transporter-like_CS"/>
</dbReference>
<dbReference type="STRING" id="391625.PPSIR1_31508"/>
<dbReference type="Pfam" id="PF00005">
    <property type="entry name" value="ABC_tran"/>
    <property type="match status" value="1"/>
</dbReference>
<keyword evidence="2" id="KW-0547">Nucleotide-binding</keyword>
<evidence type="ECO:0000259" key="4">
    <source>
        <dbReference type="PROSITE" id="PS50893"/>
    </source>
</evidence>
<dbReference type="AlphaFoldDB" id="A6GF42"/>
<gene>
    <name evidence="5" type="ORF">PPSIR1_31508</name>
</gene>
<evidence type="ECO:0000313" key="6">
    <source>
        <dbReference type="Proteomes" id="UP000005801"/>
    </source>
</evidence>
<keyword evidence="3 5" id="KW-0067">ATP-binding</keyword>
<proteinExistence type="predicted"/>
<protein>
    <submittedName>
        <fullName evidence="5">Putative ABC transporter ATP-binding subunit</fullName>
    </submittedName>
</protein>
<dbReference type="InterPro" id="IPR003439">
    <property type="entry name" value="ABC_transporter-like_ATP-bd"/>
</dbReference>
<name>A6GF42_9BACT</name>
<dbReference type="Gene3D" id="3.40.50.300">
    <property type="entry name" value="P-loop containing nucleotide triphosphate hydrolases"/>
    <property type="match status" value="1"/>
</dbReference>
<dbReference type="RefSeq" id="WP_006975332.1">
    <property type="nucleotide sequence ID" value="NZ_ABCS01000089.1"/>
</dbReference>
<keyword evidence="6" id="KW-1185">Reference proteome</keyword>
<dbReference type="SUPFAM" id="SSF52540">
    <property type="entry name" value="P-loop containing nucleoside triphosphate hydrolases"/>
    <property type="match status" value="1"/>
</dbReference>
<keyword evidence="1" id="KW-0813">Transport</keyword>
<dbReference type="PROSITE" id="PS00211">
    <property type="entry name" value="ABC_TRANSPORTER_1"/>
    <property type="match status" value="1"/>
</dbReference>
<comment type="caution">
    <text evidence="5">The sequence shown here is derived from an EMBL/GenBank/DDBJ whole genome shotgun (WGS) entry which is preliminary data.</text>
</comment>
<dbReference type="GO" id="GO:0005524">
    <property type="term" value="F:ATP binding"/>
    <property type="evidence" value="ECO:0007669"/>
    <property type="project" value="UniProtKB-KW"/>
</dbReference>
<dbReference type="InterPro" id="IPR027417">
    <property type="entry name" value="P-loop_NTPase"/>
</dbReference>
<dbReference type="InterPro" id="IPR050093">
    <property type="entry name" value="ABC_SmlMolc_Importer"/>
</dbReference>
<dbReference type="InterPro" id="IPR003593">
    <property type="entry name" value="AAA+_ATPase"/>
</dbReference>
<dbReference type="GO" id="GO:0016887">
    <property type="term" value="F:ATP hydrolysis activity"/>
    <property type="evidence" value="ECO:0007669"/>
    <property type="project" value="InterPro"/>
</dbReference>
<dbReference type="Proteomes" id="UP000005801">
    <property type="component" value="Unassembled WGS sequence"/>
</dbReference>
<evidence type="ECO:0000256" key="2">
    <source>
        <dbReference type="ARBA" id="ARBA00022741"/>
    </source>
</evidence>
<organism evidence="5 6">
    <name type="scientific">Plesiocystis pacifica SIR-1</name>
    <dbReference type="NCBI Taxonomy" id="391625"/>
    <lineage>
        <taxon>Bacteria</taxon>
        <taxon>Pseudomonadati</taxon>
        <taxon>Myxococcota</taxon>
        <taxon>Polyangia</taxon>
        <taxon>Nannocystales</taxon>
        <taxon>Nannocystaceae</taxon>
        <taxon>Plesiocystis</taxon>
    </lineage>
</organism>
<reference evidence="5 6" key="1">
    <citation type="submission" date="2007-06" db="EMBL/GenBank/DDBJ databases">
        <authorList>
            <person name="Shimkets L."/>
            <person name="Ferriera S."/>
            <person name="Johnson J."/>
            <person name="Kravitz S."/>
            <person name="Beeson K."/>
            <person name="Sutton G."/>
            <person name="Rogers Y.-H."/>
            <person name="Friedman R."/>
            <person name="Frazier M."/>
            <person name="Venter J.C."/>
        </authorList>
    </citation>
    <scope>NUCLEOTIDE SEQUENCE [LARGE SCALE GENOMIC DNA]</scope>
    <source>
        <strain evidence="5 6">SIR-1</strain>
    </source>
</reference>
<dbReference type="PANTHER" id="PTHR42781">
    <property type="entry name" value="SPERMIDINE/PUTRESCINE IMPORT ATP-BINDING PROTEIN POTA"/>
    <property type="match status" value="1"/>
</dbReference>
<feature type="domain" description="ABC transporter" evidence="4">
    <location>
        <begin position="3"/>
        <end position="239"/>
    </location>
</feature>
<dbReference type="OrthoDB" id="9809450at2"/>